<reference evidence="2 3" key="1">
    <citation type="submission" date="2016-05" db="EMBL/GenBank/DDBJ databases">
        <title>A degradative enzymes factory behind the ericoid mycorrhizal symbiosis.</title>
        <authorList>
            <consortium name="DOE Joint Genome Institute"/>
            <person name="Martino E."/>
            <person name="Morin E."/>
            <person name="Grelet G."/>
            <person name="Kuo A."/>
            <person name="Kohler A."/>
            <person name="Daghino S."/>
            <person name="Barry K."/>
            <person name="Choi C."/>
            <person name="Cichocki N."/>
            <person name="Clum A."/>
            <person name="Copeland A."/>
            <person name="Hainaut M."/>
            <person name="Haridas S."/>
            <person name="Labutti K."/>
            <person name="Lindquist E."/>
            <person name="Lipzen A."/>
            <person name="Khouja H.-R."/>
            <person name="Murat C."/>
            <person name="Ohm R."/>
            <person name="Olson A."/>
            <person name="Spatafora J."/>
            <person name="Veneault-Fourrey C."/>
            <person name="Henrissat B."/>
            <person name="Grigoriev I."/>
            <person name="Martin F."/>
            <person name="Perotto S."/>
        </authorList>
    </citation>
    <scope>NUCLEOTIDE SEQUENCE [LARGE SCALE GENOMIC DNA]</scope>
    <source>
        <strain evidence="2 3">UAMH 7357</strain>
    </source>
</reference>
<sequence length="237" mass="23752">MQASARKHMISADDLLQLCEAIAIFMHILCTPSFGTGQSANTTTAILPSFTIFTSTTSAAQVPSFTIITSNPFPSSSGSSSPSATVAVPPSLPPVNASILSTTYGTSTVTTVSTITSCPVSVTCTGQTTTWTGTVGPFPCTALPTCTCVLPGGTQTATICPASQTCTSQTTQWTSNEGPSVCPASVTCNLVLANVTTTKAGSSPLASTSVVAANGAVGNVVEIGAALVVVLAFFALL</sequence>
<gene>
    <name evidence="2" type="ORF">NA56DRAFT_708074</name>
</gene>
<accession>A0A2J6PT56</accession>
<dbReference type="OrthoDB" id="3564566at2759"/>
<dbReference type="AlphaFoldDB" id="A0A2J6PT56"/>
<evidence type="ECO:0000313" key="3">
    <source>
        <dbReference type="Proteomes" id="UP000235672"/>
    </source>
</evidence>
<keyword evidence="1" id="KW-0472">Membrane</keyword>
<proteinExistence type="predicted"/>
<feature type="transmembrane region" description="Helical" evidence="1">
    <location>
        <begin position="216"/>
        <end position="236"/>
    </location>
</feature>
<dbReference type="EMBL" id="KZ613501">
    <property type="protein sequence ID" value="PMD17194.1"/>
    <property type="molecule type" value="Genomic_DNA"/>
</dbReference>
<organism evidence="2 3">
    <name type="scientific">Hyaloscypha hepaticicola</name>
    <dbReference type="NCBI Taxonomy" id="2082293"/>
    <lineage>
        <taxon>Eukaryota</taxon>
        <taxon>Fungi</taxon>
        <taxon>Dikarya</taxon>
        <taxon>Ascomycota</taxon>
        <taxon>Pezizomycotina</taxon>
        <taxon>Leotiomycetes</taxon>
        <taxon>Helotiales</taxon>
        <taxon>Hyaloscyphaceae</taxon>
        <taxon>Hyaloscypha</taxon>
    </lineage>
</organism>
<name>A0A2J6PT56_9HELO</name>
<keyword evidence="1" id="KW-0812">Transmembrane</keyword>
<keyword evidence="3" id="KW-1185">Reference proteome</keyword>
<dbReference type="Proteomes" id="UP000235672">
    <property type="component" value="Unassembled WGS sequence"/>
</dbReference>
<protein>
    <submittedName>
        <fullName evidence="2">Uncharacterized protein</fullName>
    </submittedName>
</protein>
<evidence type="ECO:0000256" key="1">
    <source>
        <dbReference type="SAM" id="Phobius"/>
    </source>
</evidence>
<keyword evidence="1" id="KW-1133">Transmembrane helix</keyword>
<evidence type="ECO:0000313" key="2">
    <source>
        <dbReference type="EMBL" id="PMD17194.1"/>
    </source>
</evidence>